<accession>A0A0G0DWI9</accession>
<proteinExistence type="predicted"/>
<dbReference type="AlphaFoldDB" id="A0A0G0DWI9"/>
<dbReference type="EMBL" id="LBPN01000006">
    <property type="protein sequence ID" value="KKP59492.1"/>
    <property type="molecule type" value="Genomic_DNA"/>
</dbReference>
<gene>
    <name evidence="3" type="ORF">UR52_C0006G0007</name>
</gene>
<feature type="signal peptide" evidence="1">
    <location>
        <begin position="1"/>
        <end position="19"/>
    </location>
</feature>
<reference evidence="3 4" key="1">
    <citation type="journal article" date="2015" name="Nature">
        <title>rRNA introns, odd ribosomes, and small enigmatic genomes across a large radiation of phyla.</title>
        <authorList>
            <person name="Brown C.T."/>
            <person name="Hug L.A."/>
            <person name="Thomas B.C."/>
            <person name="Sharon I."/>
            <person name="Castelle C.J."/>
            <person name="Singh A."/>
            <person name="Wilkins M.J."/>
            <person name="Williams K.H."/>
            <person name="Banfield J.F."/>
        </authorList>
    </citation>
    <scope>NUCLEOTIDE SEQUENCE [LARGE SCALE GENOMIC DNA]</scope>
</reference>
<evidence type="ECO:0000313" key="3">
    <source>
        <dbReference type="EMBL" id="KKP59492.1"/>
    </source>
</evidence>
<feature type="chain" id="PRO_5002531697" description="DUF11 domain-containing protein" evidence="1">
    <location>
        <begin position="20"/>
        <end position="231"/>
    </location>
</feature>
<dbReference type="InterPro" id="IPR001434">
    <property type="entry name" value="OmcB-like_DUF11"/>
</dbReference>
<sequence>MNKAIKVFVLFGFMLSALFVTVKAVKAENCTTTGGQYGTTTCTPTDVTINKTVRNPITGDWVENLLSGDATYSPDSEVLYNLKITNSSSQGFDKVTVEDIMPEKVVSISIAEGDNNKVKNVKFEDNRLKFELANRFEGNTSIDIQLKAKVKSAGNFDSSKSLFCGSENGLQNTVQVRAEDRFDEDSASICVQTKVLGVTTLPVNGPTDFLPLVPFAITGLTGLGLFLKKRS</sequence>
<organism evidence="3 4">
    <name type="scientific">Candidatus Gottesmanbacteria bacterium GW2011_GWA1_34_13</name>
    <dbReference type="NCBI Taxonomy" id="1618434"/>
    <lineage>
        <taxon>Bacteria</taxon>
        <taxon>Candidatus Gottesmaniibacteriota</taxon>
    </lineage>
</organism>
<evidence type="ECO:0000259" key="2">
    <source>
        <dbReference type="Pfam" id="PF01345"/>
    </source>
</evidence>
<dbReference type="Pfam" id="PF01345">
    <property type="entry name" value="DUF11"/>
    <property type="match status" value="1"/>
</dbReference>
<keyword evidence="1" id="KW-0732">Signal</keyword>
<protein>
    <recommendedName>
        <fullName evidence="2">DUF11 domain-containing protein</fullName>
    </recommendedName>
</protein>
<name>A0A0G0DWI9_9BACT</name>
<evidence type="ECO:0000256" key="1">
    <source>
        <dbReference type="SAM" id="SignalP"/>
    </source>
</evidence>
<dbReference type="Proteomes" id="UP000034176">
    <property type="component" value="Unassembled WGS sequence"/>
</dbReference>
<comment type="caution">
    <text evidence="3">The sequence shown here is derived from an EMBL/GenBank/DDBJ whole genome shotgun (WGS) entry which is preliminary data.</text>
</comment>
<evidence type="ECO:0000313" key="4">
    <source>
        <dbReference type="Proteomes" id="UP000034176"/>
    </source>
</evidence>
<feature type="domain" description="DUF11" evidence="2">
    <location>
        <begin position="69"/>
        <end position="186"/>
    </location>
</feature>